<evidence type="ECO:0000256" key="4">
    <source>
        <dbReference type="ARBA" id="ARBA00022989"/>
    </source>
</evidence>
<name>A0A9Q8PFY0_PASFU</name>
<feature type="transmembrane region" description="Helical" evidence="7">
    <location>
        <begin position="273"/>
        <end position="292"/>
    </location>
</feature>
<keyword evidence="4 7" id="KW-1133">Transmembrane helix</keyword>
<evidence type="ECO:0000313" key="8">
    <source>
        <dbReference type="EMBL" id="UJO21768.1"/>
    </source>
</evidence>
<evidence type="ECO:0000256" key="5">
    <source>
        <dbReference type="ARBA" id="ARBA00023136"/>
    </source>
</evidence>
<dbReference type="Gene3D" id="1.20.1740.10">
    <property type="entry name" value="Amino acid/polyamine transporter I"/>
    <property type="match status" value="1"/>
</dbReference>
<keyword evidence="5 7" id="KW-0472">Membrane</keyword>
<dbReference type="InterPro" id="IPR002293">
    <property type="entry name" value="AA/rel_permease1"/>
</dbReference>
<sequence>MNGESSLHRRSGFADVSESSGSKGIDHELPVYDDVDSTDDDAWRDTARDRRDMLRMGKKQEFQLPECTGLRVGVYGIVGVRSGVVVCGVLEWWLCWTVLSQVSRRWPSYLGNVGLGILSLVVMLFCIGPLEGVLETDIPYLLLFNNTGSPALSIVLNVILFLLIYAGNITALATCAREMLAFARDKGLPFAKLIGRMDPKWNIPFNAVYITSVAVVLLSLINLDSTLAFNIIVSLSLLGLLSTYMISIGCVLLKRLKREPLPPARWSLGRYGLAINAFAFFYSAFIIVFSCFPTNLPVDLSTASWAPLVWAGVILISVGFYVAYGKRTYTAPVEFVEGRKAAGVGLQTS</sequence>
<evidence type="ECO:0000256" key="2">
    <source>
        <dbReference type="ARBA" id="ARBA00022448"/>
    </source>
</evidence>
<comment type="subcellular location">
    <subcellularLocation>
        <location evidence="1">Membrane</location>
        <topology evidence="1">Multi-pass membrane protein</topology>
    </subcellularLocation>
</comment>
<evidence type="ECO:0000256" key="3">
    <source>
        <dbReference type="ARBA" id="ARBA00022692"/>
    </source>
</evidence>
<protein>
    <submittedName>
        <fullName evidence="8">Uncharacterized protein</fullName>
    </submittedName>
</protein>
<gene>
    <name evidence="8" type="ORF">CLAFUR5_09008</name>
</gene>
<organism evidence="8 9">
    <name type="scientific">Passalora fulva</name>
    <name type="common">Tomato leaf mold</name>
    <name type="synonym">Cladosporium fulvum</name>
    <dbReference type="NCBI Taxonomy" id="5499"/>
    <lineage>
        <taxon>Eukaryota</taxon>
        <taxon>Fungi</taxon>
        <taxon>Dikarya</taxon>
        <taxon>Ascomycota</taxon>
        <taxon>Pezizomycotina</taxon>
        <taxon>Dothideomycetes</taxon>
        <taxon>Dothideomycetidae</taxon>
        <taxon>Mycosphaerellales</taxon>
        <taxon>Mycosphaerellaceae</taxon>
        <taxon>Fulvia</taxon>
    </lineage>
</organism>
<keyword evidence="3 7" id="KW-0812">Transmembrane</keyword>
<reference evidence="8" key="1">
    <citation type="submission" date="2021-12" db="EMBL/GenBank/DDBJ databases">
        <authorList>
            <person name="Zaccaron A."/>
            <person name="Stergiopoulos I."/>
        </authorList>
    </citation>
    <scope>NUCLEOTIDE SEQUENCE</scope>
    <source>
        <strain evidence="8">Race5_Kim</strain>
    </source>
</reference>
<dbReference type="KEGG" id="ffu:CLAFUR5_09008"/>
<dbReference type="PANTHER" id="PTHR45649">
    <property type="entry name" value="AMINO-ACID PERMEASE BAT1"/>
    <property type="match status" value="1"/>
</dbReference>
<dbReference type="OrthoDB" id="3257095at2759"/>
<evidence type="ECO:0000313" key="9">
    <source>
        <dbReference type="Proteomes" id="UP000756132"/>
    </source>
</evidence>
<proteinExistence type="predicted"/>
<dbReference type="Proteomes" id="UP000756132">
    <property type="component" value="Chromosome 9"/>
</dbReference>
<evidence type="ECO:0000256" key="6">
    <source>
        <dbReference type="SAM" id="MobiDB-lite"/>
    </source>
</evidence>
<dbReference type="PANTHER" id="PTHR45649:SF4">
    <property type="entry name" value="TRANSPORTER, PUTATIVE (EUROFUNG)-RELATED"/>
    <property type="match status" value="1"/>
</dbReference>
<feature type="transmembrane region" description="Helical" evidence="7">
    <location>
        <begin position="109"/>
        <end position="130"/>
    </location>
</feature>
<dbReference type="GO" id="GO:0016020">
    <property type="term" value="C:membrane"/>
    <property type="evidence" value="ECO:0007669"/>
    <property type="project" value="UniProtKB-SubCell"/>
</dbReference>
<feature type="transmembrane region" description="Helical" evidence="7">
    <location>
        <begin position="150"/>
        <end position="176"/>
    </location>
</feature>
<dbReference type="Pfam" id="PF13520">
    <property type="entry name" value="AA_permease_2"/>
    <property type="match status" value="1"/>
</dbReference>
<accession>A0A9Q8PFY0</accession>
<feature type="region of interest" description="Disordered" evidence="6">
    <location>
        <begin position="1"/>
        <end position="34"/>
    </location>
</feature>
<dbReference type="EMBL" id="CP090171">
    <property type="protein sequence ID" value="UJO21768.1"/>
    <property type="molecule type" value="Genomic_DNA"/>
</dbReference>
<keyword evidence="2" id="KW-0813">Transport</keyword>
<dbReference type="AlphaFoldDB" id="A0A9Q8PFY0"/>
<dbReference type="GO" id="GO:0022857">
    <property type="term" value="F:transmembrane transporter activity"/>
    <property type="evidence" value="ECO:0007669"/>
    <property type="project" value="InterPro"/>
</dbReference>
<evidence type="ECO:0000256" key="1">
    <source>
        <dbReference type="ARBA" id="ARBA00004141"/>
    </source>
</evidence>
<dbReference type="GeneID" id="71988886"/>
<feature type="transmembrane region" description="Helical" evidence="7">
    <location>
        <begin position="227"/>
        <end position="253"/>
    </location>
</feature>
<evidence type="ECO:0000256" key="7">
    <source>
        <dbReference type="SAM" id="Phobius"/>
    </source>
</evidence>
<keyword evidence="9" id="KW-1185">Reference proteome</keyword>
<feature type="transmembrane region" description="Helical" evidence="7">
    <location>
        <begin position="201"/>
        <end position="221"/>
    </location>
</feature>
<dbReference type="RefSeq" id="XP_047766134.1">
    <property type="nucleotide sequence ID" value="XM_047908156.1"/>
</dbReference>
<reference evidence="8" key="2">
    <citation type="journal article" date="2022" name="Microb. Genom.">
        <title>A chromosome-scale genome assembly of the tomato pathogen Cladosporium fulvum reveals a compartmentalized genome architecture and the presence of a dispensable chromosome.</title>
        <authorList>
            <person name="Zaccaron A.Z."/>
            <person name="Chen L.H."/>
            <person name="Samaras A."/>
            <person name="Stergiopoulos I."/>
        </authorList>
    </citation>
    <scope>NUCLEOTIDE SEQUENCE</scope>
    <source>
        <strain evidence="8">Race5_Kim</strain>
    </source>
</reference>
<feature type="transmembrane region" description="Helical" evidence="7">
    <location>
        <begin position="304"/>
        <end position="324"/>
    </location>
</feature>